<dbReference type="Pfam" id="PF03466">
    <property type="entry name" value="LysR_substrate"/>
    <property type="match status" value="1"/>
</dbReference>
<keyword evidence="7" id="KW-1185">Reference proteome</keyword>
<evidence type="ECO:0000313" key="7">
    <source>
        <dbReference type="Proteomes" id="UP001309705"/>
    </source>
</evidence>
<keyword evidence="3" id="KW-0238">DNA-binding</keyword>
<dbReference type="InterPro" id="IPR036390">
    <property type="entry name" value="WH_DNA-bd_sf"/>
</dbReference>
<evidence type="ECO:0000259" key="5">
    <source>
        <dbReference type="PROSITE" id="PS50931"/>
    </source>
</evidence>
<dbReference type="InterPro" id="IPR000847">
    <property type="entry name" value="LysR_HTH_N"/>
</dbReference>
<organism evidence="6 7">
    <name type="scientific">Brenneria populi</name>
    <dbReference type="NCBI Taxonomy" id="1505588"/>
    <lineage>
        <taxon>Bacteria</taxon>
        <taxon>Pseudomonadati</taxon>
        <taxon>Pseudomonadota</taxon>
        <taxon>Gammaproteobacteria</taxon>
        <taxon>Enterobacterales</taxon>
        <taxon>Pectobacteriaceae</taxon>
        <taxon>Brenneria</taxon>
    </lineage>
</organism>
<dbReference type="EMBL" id="JAYWTM010000015">
    <property type="protein sequence ID" value="MEC5344028.1"/>
    <property type="molecule type" value="Genomic_DNA"/>
</dbReference>
<dbReference type="SUPFAM" id="SSF53850">
    <property type="entry name" value="Periplasmic binding protein-like II"/>
    <property type="match status" value="1"/>
</dbReference>
<dbReference type="InterPro" id="IPR036388">
    <property type="entry name" value="WH-like_DNA-bd_sf"/>
</dbReference>
<proteinExistence type="inferred from homology"/>
<sequence>MTYNLATGLGDRRITLEHLRAFVSIAEVNGFVDASFILNRSQSAITQSLQKLEEILGCKLVERSKGHAIGLTREGKRFLAPAKDILMRLTDATSALQQLSMSGRVRLGVPDDFNIVDIHGALSRCLGNNQHLAIQITSDLSAHILKSLLSDALDVAILEMARGEPLPNHLALCRALRSEPLHWVANASVHYNDITRLSLVTFPEGCTYRRVALRTLENSGKAVDIVYTSASDENIRKAVSAGLGITVLPASAIADDHIILDHAFGFPSLPEVELILAANDENHLFLQFSQFLERTVLLNNNRVGVKK</sequence>
<keyword evidence="2" id="KW-0805">Transcription regulation</keyword>
<evidence type="ECO:0000256" key="1">
    <source>
        <dbReference type="ARBA" id="ARBA00009437"/>
    </source>
</evidence>
<dbReference type="PROSITE" id="PS50931">
    <property type="entry name" value="HTH_LYSR"/>
    <property type="match status" value="1"/>
</dbReference>
<dbReference type="InterPro" id="IPR005119">
    <property type="entry name" value="LysR_subst-bd"/>
</dbReference>
<dbReference type="Pfam" id="PF00126">
    <property type="entry name" value="HTH_1"/>
    <property type="match status" value="1"/>
</dbReference>
<name>A0ABU6JTK6_9GAMM</name>
<keyword evidence="4" id="KW-0804">Transcription</keyword>
<evidence type="ECO:0000256" key="3">
    <source>
        <dbReference type="ARBA" id="ARBA00023125"/>
    </source>
</evidence>
<gene>
    <name evidence="6" type="ORF">VSX58_15640</name>
</gene>
<dbReference type="PANTHER" id="PTHR30579:SF7">
    <property type="entry name" value="HTH-TYPE TRANSCRIPTIONAL REGULATOR LRHA-RELATED"/>
    <property type="match status" value="1"/>
</dbReference>
<dbReference type="SUPFAM" id="SSF46785">
    <property type="entry name" value="Winged helix' DNA-binding domain"/>
    <property type="match status" value="1"/>
</dbReference>
<feature type="domain" description="HTH lysR-type" evidence="5">
    <location>
        <begin position="14"/>
        <end position="72"/>
    </location>
</feature>
<dbReference type="Proteomes" id="UP001309705">
    <property type="component" value="Unassembled WGS sequence"/>
</dbReference>
<comment type="caution">
    <text evidence="6">The sequence shown here is derived from an EMBL/GenBank/DDBJ whole genome shotgun (WGS) entry which is preliminary data.</text>
</comment>
<evidence type="ECO:0000313" key="6">
    <source>
        <dbReference type="EMBL" id="MEC5344028.1"/>
    </source>
</evidence>
<dbReference type="Gene3D" id="1.10.10.10">
    <property type="entry name" value="Winged helix-like DNA-binding domain superfamily/Winged helix DNA-binding domain"/>
    <property type="match status" value="1"/>
</dbReference>
<evidence type="ECO:0000256" key="2">
    <source>
        <dbReference type="ARBA" id="ARBA00023015"/>
    </source>
</evidence>
<reference evidence="6 7" key="1">
    <citation type="journal article" date="2017" name="Int. J. Syst. Evol. Microbiol.">
        <title>Brenneria populi subsp. brevivirga subsp. nov. isolated from symptomatic bark of Populus x euramericana canker, and description of Brenneria populi subsp. populi subsp. nov.</title>
        <authorList>
            <person name="Zheng M.H."/>
            <person name="Piao C.G."/>
            <person name="Xue H."/>
            <person name="Guo M.W."/>
            <person name="Li Y."/>
        </authorList>
    </citation>
    <scope>NUCLEOTIDE SEQUENCE [LARGE SCALE GENOMIC DNA]</scope>
    <source>
        <strain evidence="6 7">D9-5</strain>
    </source>
</reference>
<protein>
    <submittedName>
        <fullName evidence="6">LysR family transcriptional regulator</fullName>
    </submittedName>
</protein>
<dbReference type="InterPro" id="IPR050176">
    <property type="entry name" value="LTTR"/>
</dbReference>
<dbReference type="PANTHER" id="PTHR30579">
    <property type="entry name" value="TRANSCRIPTIONAL REGULATOR"/>
    <property type="match status" value="1"/>
</dbReference>
<accession>A0ABU6JTK6</accession>
<dbReference type="Gene3D" id="3.40.190.10">
    <property type="entry name" value="Periplasmic binding protein-like II"/>
    <property type="match status" value="2"/>
</dbReference>
<comment type="similarity">
    <text evidence="1">Belongs to the LysR transcriptional regulatory family.</text>
</comment>
<dbReference type="RefSeq" id="WP_327618892.1">
    <property type="nucleotide sequence ID" value="NZ_JAYWTM010000015.1"/>
</dbReference>
<evidence type="ECO:0000256" key="4">
    <source>
        <dbReference type="ARBA" id="ARBA00023163"/>
    </source>
</evidence>